<feature type="chain" id="PRO_5042105148" evidence="1">
    <location>
        <begin position="20"/>
        <end position="86"/>
    </location>
</feature>
<dbReference type="EMBL" id="MU843157">
    <property type="protein sequence ID" value="KAK2020913.1"/>
    <property type="molecule type" value="Genomic_DNA"/>
</dbReference>
<proteinExistence type="predicted"/>
<feature type="signal peptide" evidence="1">
    <location>
        <begin position="1"/>
        <end position="19"/>
    </location>
</feature>
<evidence type="ECO:0000313" key="3">
    <source>
        <dbReference type="Proteomes" id="UP001232148"/>
    </source>
</evidence>
<reference evidence="2" key="1">
    <citation type="submission" date="2021-06" db="EMBL/GenBank/DDBJ databases">
        <title>Comparative genomics, transcriptomics and evolutionary studies reveal genomic signatures of adaptation to plant cell wall in hemibiotrophic fungi.</title>
        <authorList>
            <consortium name="DOE Joint Genome Institute"/>
            <person name="Baroncelli R."/>
            <person name="Diaz J.F."/>
            <person name="Benocci T."/>
            <person name="Peng M."/>
            <person name="Battaglia E."/>
            <person name="Haridas S."/>
            <person name="Andreopoulos W."/>
            <person name="Labutti K."/>
            <person name="Pangilinan J."/>
            <person name="Floch G.L."/>
            <person name="Makela M.R."/>
            <person name="Henrissat B."/>
            <person name="Grigoriev I.V."/>
            <person name="Crouch J.A."/>
            <person name="De Vries R.P."/>
            <person name="Sukno S.A."/>
            <person name="Thon M.R."/>
        </authorList>
    </citation>
    <scope>NUCLEOTIDE SEQUENCE</scope>
    <source>
        <strain evidence="2">MAFF235873</strain>
    </source>
</reference>
<organism evidence="2 3">
    <name type="scientific">Colletotrichum zoysiae</name>
    <dbReference type="NCBI Taxonomy" id="1216348"/>
    <lineage>
        <taxon>Eukaryota</taxon>
        <taxon>Fungi</taxon>
        <taxon>Dikarya</taxon>
        <taxon>Ascomycota</taxon>
        <taxon>Pezizomycotina</taxon>
        <taxon>Sordariomycetes</taxon>
        <taxon>Hypocreomycetidae</taxon>
        <taxon>Glomerellales</taxon>
        <taxon>Glomerellaceae</taxon>
        <taxon>Colletotrichum</taxon>
        <taxon>Colletotrichum graminicola species complex</taxon>
    </lineage>
</organism>
<evidence type="ECO:0000256" key="1">
    <source>
        <dbReference type="SAM" id="SignalP"/>
    </source>
</evidence>
<accession>A0AAD9H1Y2</accession>
<protein>
    <submittedName>
        <fullName evidence="2">Uncharacterized protein</fullName>
    </submittedName>
</protein>
<dbReference type="Proteomes" id="UP001232148">
    <property type="component" value="Unassembled WGS sequence"/>
</dbReference>
<evidence type="ECO:0000313" key="2">
    <source>
        <dbReference type="EMBL" id="KAK2020913.1"/>
    </source>
</evidence>
<gene>
    <name evidence="2" type="ORF">LX32DRAFT_733751</name>
</gene>
<dbReference type="AlphaFoldDB" id="A0AAD9H1Y2"/>
<name>A0AAD9H1Y2_9PEZI</name>
<sequence length="86" mass="9169">MKVSIAASIGLLFATAVSAESFCGRTPDCCWKDIDACEKKIGGRCFPGARFFTEQGHFCEDNGVTLEQCDADCCSVSQKIGIGCGY</sequence>
<keyword evidence="3" id="KW-1185">Reference proteome</keyword>
<comment type="caution">
    <text evidence="2">The sequence shown here is derived from an EMBL/GenBank/DDBJ whole genome shotgun (WGS) entry which is preliminary data.</text>
</comment>
<keyword evidence="1" id="KW-0732">Signal</keyword>